<sequence>MVFVKKEVPLNDVELIDLTGDAVPVPRYRVQIAMAEGAKVELIEFLSDEEATEEDDSDVSMESHESQKHLCVPRTASFAGLLYEQEGAALDFIIPSSDDDSSEDTTESEGDEDASVRSRFLRRRPLLRVPQHKPSRVTTEKELLEAKILRDFNELEAKEPWKFVYRCLEIPFVSTLRSDRFGFLFERWDAFWVRHGRAVWERMYWAPLIVHSLAYTQRKNRQYKARRAFRLIAEELHGRFGTALLDNIRREAHPGWWYRPEQPVYLHTLLEKDPRVYRLHLSRYRERWPTGRRHACKSFDPLWCLLGEQIEDDNNFADSDDDQCN</sequence>
<feature type="compositionally biased region" description="Acidic residues" evidence="1">
    <location>
        <begin position="97"/>
        <end position="113"/>
    </location>
</feature>
<dbReference type="OrthoDB" id="167122at2759"/>
<evidence type="ECO:0000256" key="1">
    <source>
        <dbReference type="SAM" id="MobiDB-lite"/>
    </source>
</evidence>
<organism evidence="2 3">
    <name type="scientific">Pythium oligandrum</name>
    <name type="common">Mycoparasitic fungus</name>
    <dbReference type="NCBI Taxonomy" id="41045"/>
    <lineage>
        <taxon>Eukaryota</taxon>
        <taxon>Sar</taxon>
        <taxon>Stramenopiles</taxon>
        <taxon>Oomycota</taxon>
        <taxon>Peronosporomycetes</taxon>
        <taxon>Pythiales</taxon>
        <taxon>Pythiaceae</taxon>
        <taxon>Pythium</taxon>
    </lineage>
</organism>
<evidence type="ECO:0000313" key="2">
    <source>
        <dbReference type="EMBL" id="TMW59039.1"/>
    </source>
</evidence>
<gene>
    <name evidence="2" type="ORF">Poli38472_007184</name>
</gene>
<protein>
    <submittedName>
        <fullName evidence="2">Uncharacterized protein</fullName>
    </submittedName>
</protein>
<dbReference type="AlphaFoldDB" id="A0A8K1FFJ1"/>
<reference evidence="2" key="1">
    <citation type="submission" date="2019-03" db="EMBL/GenBank/DDBJ databases">
        <title>Long read genome sequence of the mycoparasitic Pythium oligandrum ATCC 38472 isolated from sugarbeet rhizosphere.</title>
        <authorList>
            <person name="Gaulin E."/>
        </authorList>
    </citation>
    <scope>NUCLEOTIDE SEQUENCE</scope>
    <source>
        <strain evidence="2">ATCC 38472_TT</strain>
    </source>
</reference>
<comment type="caution">
    <text evidence="2">The sequence shown here is derived from an EMBL/GenBank/DDBJ whole genome shotgun (WGS) entry which is preliminary data.</text>
</comment>
<evidence type="ECO:0000313" key="3">
    <source>
        <dbReference type="Proteomes" id="UP000794436"/>
    </source>
</evidence>
<keyword evidence="3" id="KW-1185">Reference proteome</keyword>
<proteinExistence type="predicted"/>
<dbReference type="Proteomes" id="UP000794436">
    <property type="component" value="Unassembled WGS sequence"/>
</dbReference>
<name>A0A8K1FFJ1_PYTOL</name>
<dbReference type="EMBL" id="SPLM01000110">
    <property type="protein sequence ID" value="TMW59039.1"/>
    <property type="molecule type" value="Genomic_DNA"/>
</dbReference>
<accession>A0A8K1FFJ1</accession>
<feature type="region of interest" description="Disordered" evidence="1">
    <location>
        <begin position="94"/>
        <end position="116"/>
    </location>
</feature>